<feature type="domain" description="Methyltransferase" evidence="4">
    <location>
        <begin position="48"/>
        <end position="142"/>
    </location>
</feature>
<dbReference type="PANTHER" id="PTHR43464:SF19">
    <property type="entry name" value="UBIQUINONE BIOSYNTHESIS O-METHYLTRANSFERASE, MITOCHONDRIAL"/>
    <property type="match status" value="1"/>
</dbReference>
<evidence type="ECO:0000256" key="2">
    <source>
        <dbReference type="ARBA" id="ARBA00022679"/>
    </source>
</evidence>
<dbReference type="Proteomes" id="UP000663929">
    <property type="component" value="Chromosome"/>
</dbReference>
<keyword evidence="3" id="KW-0949">S-adenosyl-L-methionine</keyword>
<dbReference type="GO" id="GO:0008168">
    <property type="term" value="F:methyltransferase activity"/>
    <property type="evidence" value="ECO:0007669"/>
    <property type="project" value="UniProtKB-KW"/>
</dbReference>
<protein>
    <submittedName>
        <fullName evidence="5">Class I SAM-dependent methyltransferase</fullName>
    </submittedName>
</protein>
<dbReference type="KEGG" id="scor:J3U87_33190"/>
<evidence type="ECO:0000256" key="3">
    <source>
        <dbReference type="ARBA" id="ARBA00022691"/>
    </source>
</evidence>
<dbReference type="Gene3D" id="3.40.50.150">
    <property type="entry name" value="Vaccinia Virus protein VP39"/>
    <property type="match status" value="1"/>
</dbReference>
<evidence type="ECO:0000256" key="1">
    <source>
        <dbReference type="ARBA" id="ARBA00022603"/>
    </source>
</evidence>
<evidence type="ECO:0000259" key="4">
    <source>
        <dbReference type="Pfam" id="PF13649"/>
    </source>
</evidence>
<gene>
    <name evidence="5" type="ORF">J3U87_33190</name>
</gene>
<dbReference type="CDD" id="cd02440">
    <property type="entry name" value="AdoMet_MTases"/>
    <property type="match status" value="1"/>
</dbReference>
<dbReference type="SUPFAM" id="SSF53335">
    <property type="entry name" value="S-adenosyl-L-methionine-dependent methyltransferases"/>
    <property type="match status" value="1"/>
</dbReference>
<reference evidence="5" key="1">
    <citation type="submission" date="2021-03" db="EMBL/GenBank/DDBJ databases">
        <title>Acanthopleuribacteraceae sp. M133.</title>
        <authorList>
            <person name="Wang G."/>
        </authorList>
    </citation>
    <scope>NUCLEOTIDE SEQUENCE</scope>
    <source>
        <strain evidence="5">M133</strain>
    </source>
</reference>
<accession>A0A8A4TVB0</accession>
<keyword evidence="1 5" id="KW-0489">Methyltransferase</keyword>
<name>A0A8A4TVB0_SULCO</name>
<keyword evidence="6" id="KW-1185">Reference proteome</keyword>
<dbReference type="Pfam" id="PF13649">
    <property type="entry name" value="Methyltransf_25"/>
    <property type="match status" value="1"/>
</dbReference>
<keyword evidence="2" id="KW-0808">Transferase</keyword>
<dbReference type="PANTHER" id="PTHR43464">
    <property type="entry name" value="METHYLTRANSFERASE"/>
    <property type="match status" value="1"/>
</dbReference>
<dbReference type="EMBL" id="CP071793">
    <property type="protein sequence ID" value="QTD50465.1"/>
    <property type="molecule type" value="Genomic_DNA"/>
</dbReference>
<organism evidence="5 6">
    <name type="scientific">Sulfidibacter corallicola</name>
    <dbReference type="NCBI Taxonomy" id="2818388"/>
    <lineage>
        <taxon>Bacteria</taxon>
        <taxon>Pseudomonadati</taxon>
        <taxon>Acidobacteriota</taxon>
        <taxon>Holophagae</taxon>
        <taxon>Acanthopleuribacterales</taxon>
        <taxon>Acanthopleuribacteraceae</taxon>
        <taxon>Sulfidibacter</taxon>
    </lineage>
</organism>
<dbReference type="InterPro" id="IPR041698">
    <property type="entry name" value="Methyltransf_25"/>
</dbReference>
<dbReference type="AlphaFoldDB" id="A0A8A4TVB0"/>
<proteinExistence type="predicted"/>
<dbReference type="InterPro" id="IPR029063">
    <property type="entry name" value="SAM-dependent_MTases_sf"/>
</dbReference>
<dbReference type="RefSeq" id="WP_237380181.1">
    <property type="nucleotide sequence ID" value="NZ_CP071793.1"/>
</dbReference>
<sequence length="244" mass="26238">MSKVKSHYDQHLGPIYSWMTGGVPAAIERAREELATLGVVAVRDRRAVDLGCGFGPHAVALADLGYRVIAVDSCPALLQELEAARDNRPIETVLSDAADFPAACPAPVDLVLCMGDTLTHLATPEAVEKLFGDIKSCLAPGGRFIATFRDYCTAPLQGTSRFIPVRSDDHRILTAFLEYGEQHVMVHDILQQRGPSGWETSVSAYPKLRLDPSLLAARLTEMGMPAEAGAAARGMVLLSARLGE</sequence>
<dbReference type="GO" id="GO:0032259">
    <property type="term" value="P:methylation"/>
    <property type="evidence" value="ECO:0007669"/>
    <property type="project" value="UniProtKB-KW"/>
</dbReference>
<evidence type="ECO:0000313" key="6">
    <source>
        <dbReference type="Proteomes" id="UP000663929"/>
    </source>
</evidence>
<evidence type="ECO:0000313" key="5">
    <source>
        <dbReference type="EMBL" id="QTD50465.1"/>
    </source>
</evidence>